<evidence type="ECO:0000313" key="3">
    <source>
        <dbReference type="Proteomes" id="UP000001106"/>
    </source>
</evidence>
<dbReference type="EMBL" id="CP000743">
    <property type="protein sequence ID" value="ABR55892.1"/>
    <property type="molecule type" value="Genomic_DNA"/>
</dbReference>
<feature type="domain" description="CBS" evidence="1">
    <location>
        <begin position="7"/>
        <end position="57"/>
    </location>
</feature>
<accession>A6UTS0</accession>
<dbReference type="Gene3D" id="3.10.580.10">
    <property type="entry name" value="CBS-domain"/>
    <property type="match status" value="1"/>
</dbReference>
<dbReference type="InterPro" id="IPR046342">
    <property type="entry name" value="CBS_dom_sf"/>
</dbReference>
<evidence type="ECO:0000259" key="1">
    <source>
        <dbReference type="Pfam" id="PF00571"/>
    </source>
</evidence>
<proteinExistence type="predicted"/>
<dbReference type="Proteomes" id="UP000001106">
    <property type="component" value="Chromosome"/>
</dbReference>
<dbReference type="OrthoDB" id="8919at2157"/>
<name>A6UTS0_META3</name>
<dbReference type="InterPro" id="IPR000644">
    <property type="entry name" value="CBS_dom"/>
</dbReference>
<protein>
    <submittedName>
        <fullName evidence="2">Signal transduction protein with CBS domains</fullName>
    </submittedName>
</protein>
<sequence>MNSKIKIKDVMNNKFIKLAPELVGGEAVQILYKNRKAYAPVVEDEKLEGWVNALDLLVGCKHSKVEDLMFFVDEIKILNKEDELTDDLINEMIKNEDMAHPVTNNNNEVVGTLSIFDILKYIHNINRG</sequence>
<feature type="domain" description="CBS" evidence="1">
    <location>
        <begin position="82"/>
        <end position="123"/>
    </location>
</feature>
<dbReference type="SUPFAM" id="SSF54631">
    <property type="entry name" value="CBS-domain pair"/>
    <property type="match status" value="1"/>
</dbReference>
<keyword evidence="3" id="KW-1185">Reference proteome</keyword>
<evidence type="ECO:0000313" key="2">
    <source>
        <dbReference type="EMBL" id="ABR55892.1"/>
    </source>
</evidence>
<dbReference type="eggNOG" id="arCOG00629">
    <property type="taxonomic scope" value="Archaea"/>
</dbReference>
<dbReference type="HOGENOM" id="CLU_2044437_0_0_2"/>
<dbReference type="STRING" id="419665.Maeo_0304"/>
<reference evidence="2" key="1">
    <citation type="submission" date="2007-06" db="EMBL/GenBank/DDBJ databases">
        <title>Complete sequence of Methanococcus aeolicus Nankai-3.</title>
        <authorList>
            <consortium name="US DOE Joint Genome Institute"/>
            <person name="Copeland A."/>
            <person name="Lucas S."/>
            <person name="Lapidus A."/>
            <person name="Barry K."/>
            <person name="Glavina del Rio T."/>
            <person name="Dalin E."/>
            <person name="Tice H."/>
            <person name="Pitluck S."/>
            <person name="Chain P."/>
            <person name="Malfatti S."/>
            <person name="Shin M."/>
            <person name="Vergez L."/>
            <person name="Schmutz J."/>
            <person name="Larimer F."/>
            <person name="Land M."/>
            <person name="Hauser L."/>
            <person name="Kyrpides N."/>
            <person name="Lykidis A."/>
            <person name="Sieprawska-Lupa M."/>
            <person name="Whitman W.B."/>
            <person name="Richardson P."/>
        </authorList>
    </citation>
    <scope>NUCLEOTIDE SEQUENCE [LARGE SCALE GENOMIC DNA]</scope>
    <source>
        <strain evidence="2">Nankai-3</strain>
    </source>
</reference>
<organism evidence="2 3">
    <name type="scientific">Methanococcus aeolicus (strain ATCC BAA-1280 / DSM 17508 / OCM 812 / Nankai-3)</name>
    <dbReference type="NCBI Taxonomy" id="419665"/>
    <lineage>
        <taxon>Archaea</taxon>
        <taxon>Methanobacteriati</taxon>
        <taxon>Methanobacteriota</taxon>
        <taxon>Methanomada group</taxon>
        <taxon>Methanococci</taxon>
        <taxon>Methanococcales</taxon>
        <taxon>Methanococcaceae</taxon>
        <taxon>Methanococcus</taxon>
    </lineage>
</organism>
<dbReference type="AlphaFoldDB" id="A6UTS0"/>
<dbReference type="GeneID" id="5327404"/>
<dbReference type="RefSeq" id="WP_011973024.1">
    <property type="nucleotide sequence ID" value="NC_009635.1"/>
</dbReference>
<dbReference type="KEGG" id="mae:Maeo_0304"/>
<gene>
    <name evidence="2" type="ordered locus">Maeo_0304</name>
</gene>
<dbReference type="Pfam" id="PF00571">
    <property type="entry name" value="CBS"/>
    <property type="match status" value="2"/>
</dbReference>